<sequence>MHLVSHRGTDGVRPGVLDGPDVVDLPGVGSVLDLLRLGPAGTGLAREAVHRSRATGEHRLPAAAVSLAAPLPRPNSIRDFMLVEEHVLNCFGSVPDEWYRLPAHWKGNPDTVIGPDDEVPWPYYTDRLDFELEVAVVLGREAHRVGPDEARECIAGYTIMNDWSARDIQLREMTVQLGPAFGKDFATSMGPALVTPDEFDVGDARMSARVNGETWSEGSLGSMVFGFVDVIVALSAEQRLQPGDVLAGGTIGRGCGFELDRWIRPGDVVELEVSGLGVLRNVVGKKNDPPPYGPDLSDRASEEDRA</sequence>
<dbReference type="EMBL" id="CP053564">
    <property type="protein sequence ID" value="QJY49401.1"/>
    <property type="molecule type" value="Genomic_DNA"/>
</dbReference>
<dbReference type="Pfam" id="PF01557">
    <property type="entry name" value="FAA_hydrolase"/>
    <property type="match status" value="1"/>
</dbReference>
<evidence type="ECO:0000256" key="1">
    <source>
        <dbReference type="SAM" id="MobiDB-lite"/>
    </source>
</evidence>
<dbReference type="GO" id="GO:0016787">
    <property type="term" value="F:hydrolase activity"/>
    <property type="evidence" value="ECO:0007669"/>
    <property type="project" value="UniProtKB-KW"/>
</dbReference>
<evidence type="ECO:0000313" key="3">
    <source>
        <dbReference type="EMBL" id="QJY49401.1"/>
    </source>
</evidence>
<accession>A0A6M6JT64</accession>
<evidence type="ECO:0000313" key="4">
    <source>
        <dbReference type="Proteomes" id="UP000505377"/>
    </source>
</evidence>
<dbReference type="PANTHER" id="PTHR43211:SF1">
    <property type="entry name" value="BLL6422 PROTEIN"/>
    <property type="match status" value="1"/>
</dbReference>
<dbReference type="InterPro" id="IPR011234">
    <property type="entry name" value="Fumarylacetoacetase-like_C"/>
</dbReference>
<gene>
    <name evidence="3" type="ORF">HOP40_29610</name>
</gene>
<dbReference type="PANTHER" id="PTHR43211">
    <property type="entry name" value="FUMARYLACETOACETATE HYDROLASE"/>
    <property type="match status" value="1"/>
</dbReference>
<dbReference type="Proteomes" id="UP000505377">
    <property type="component" value="Chromosome"/>
</dbReference>
<feature type="region of interest" description="Disordered" evidence="1">
    <location>
        <begin position="284"/>
        <end position="306"/>
    </location>
</feature>
<feature type="domain" description="Fumarylacetoacetase-like C-terminal" evidence="2">
    <location>
        <begin position="85"/>
        <end position="283"/>
    </location>
</feature>
<organism evidence="3 4">
    <name type="scientific">Pseudonocardia broussonetiae</name>
    <dbReference type="NCBI Taxonomy" id="2736640"/>
    <lineage>
        <taxon>Bacteria</taxon>
        <taxon>Bacillati</taxon>
        <taxon>Actinomycetota</taxon>
        <taxon>Actinomycetes</taxon>
        <taxon>Pseudonocardiales</taxon>
        <taxon>Pseudonocardiaceae</taxon>
        <taxon>Pseudonocardia</taxon>
    </lineage>
</organism>
<keyword evidence="3" id="KW-0378">Hydrolase</keyword>
<dbReference type="Gene3D" id="3.90.850.10">
    <property type="entry name" value="Fumarylacetoacetase-like, C-terminal domain"/>
    <property type="match status" value="1"/>
</dbReference>
<keyword evidence="4" id="KW-1185">Reference proteome</keyword>
<feature type="compositionally biased region" description="Basic and acidic residues" evidence="1">
    <location>
        <begin position="296"/>
        <end position="306"/>
    </location>
</feature>
<dbReference type="SUPFAM" id="SSF56529">
    <property type="entry name" value="FAH"/>
    <property type="match status" value="1"/>
</dbReference>
<dbReference type="AlphaFoldDB" id="A0A6M6JT64"/>
<dbReference type="InterPro" id="IPR036663">
    <property type="entry name" value="Fumarylacetoacetase_C_sf"/>
</dbReference>
<dbReference type="RefSeq" id="WP_172165056.1">
    <property type="nucleotide sequence ID" value="NZ_CP053564.1"/>
</dbReference>
<reference evidence="3 4" key="1">
    <citation type="submission" date="2020-05" db="EMBL/GenBank/DDBJ databases">
        <authorList>
            <person name="Mo P."/>
        </authorList>
    </citation>
    <scope>NUCLEOTIDE SEQUENCE [LARGE SCALE GENOMIC DNA]</scope>
    <source>
        <strain evidence="3 4">Gen01</strain>
    </source>
</reference>
<evidence type="ECO:0000259" key="2">
    <source>
        <dbReference type="Pfam" id="PF01557"/>
    </source>
</evidence>
<protein>
    <submittedName>
        <fullName evidence="3">Fumarylacetoacetate hydrolase family protein</fullName>
    </submittedName>
</protein>
<proteinExistence type="predicted"/>
<dbReference type="KEGG" id="pbro:HOP40_29610"/>
<name>A0A6M6JT64_9PSEU</name>